<accession>A0A834IEK5</accession>
<dbReference type="Proteomes" id="UP000625711">
    <property type="component" value="Unassembled WGS sequence"/>
</dbReference>
<sequence length="128" mass="14528">MIAKLFHIIIIISGFISNGSTYTCYECNDYSDGCYFVWLMATKECTTSCYIAHYTAVDGMAYTKRGCTKQPDFTDIISHIGKPACDAEEHEDVQECYLCSEDLCNRSIKIERPLYLFILAFVSLSLII</sequence>
<evidence type="ECO:0000313" key="3">
    <source>
        <dbReference type="Proteomes" id="UP000625711"/>
    </source>
</evidence>
<dbReference type="CDD" id="cd00117">
    <property type="entry name" value="TFP"/>
    <property type="match status" value="1"/>
</dbReference>
<evidence type="ECO:0000313" key="2">
    <source>
        <dbReference type="EMBL" id="KAF7279339.1"/>
    </source>
</evidence>
<proteinExistence type="predicted"/>
<protein>
    <recommendedName>
        <fullName evidence="4">Protein quiver</fullName>
    </recommendedName>
</protein>
<organism evidence="2 3">
    <name type="scientific">Rhynchophorus ferrugineus</name>
    <name type="common">Red palm weevil</name>
    <name type="synonym">Curculio ferrugineus</name>
    <dbReference type="NCBI Taxonomy" id="354439"/>
    <lineage>
        <taxon>Eukaryota</taxon>
        <taxon>Metazoa</taxon>
        <taxon>Ecdysozoa</taxon>
        <taxon>Arthropoda</taxon>
        <taxon>Hexapoda</taxon>
        <taxon>Insecta</taxon>
        <taxon>Pterygota</taxon>
        <taxon>Neoptera</taxon>
        <taxon>Endopterygota</taxon>
        <taxon>Coleoptera</taxon>
        <taxon>Polyphaga</taxon>
        <taxon>Cucujiformia</taxon>
        <taxon>Curculionidae</taxon>
        <taxon>Dryophthorinae</taxon>
        <taxon>Rhynchophorus</taxon>
    </lineage>
</organism>
<comment type="caution">
    <text evidence="2">The sequence shown here is derived from an EMBL/GenBank/DDBJ whole genome shotgun (WGS) entry which is preliminary data.</text>
</comment>
<evidence type="ECO:0000256" key="1">
    <source>
        <dbReference type="SAM" id="SignalP"/>
    </source>
</evidence>
<reference evidence="2" key="1">
    <citation type="submission" date="2020-08" db="EMBL/GenBank/DDBJ databases">
        <title>Genome sequencing and assembly of the red palm weevil Rhynchophorus ferrugineus.</title>
        <authorList>
            <person name="Dias G.B."/>
            <person name="Bergman C.M."/>
            <person name="Manee M."/>
        </authorList>
    </citation>
    <scope>NUCLEOTIDE SEQUENCE</scope>
    <source>
        <strain evidence="2">AA-2017</strain>
        <tissue evidence="2">Whole larva</tissue>
    </source>
</reference>
<dbReference type="EMBL" id="JAACXV010000368">
    <property type="protein sequence ID" value="KAF7279339.1"/>
    <property type="molecule type" value="Genomic_DNA"/>
</dbReference>
<gene>
    <name evidence="2" type="ORF">GWI33_007354</name>
</gene>
<keyword evidence="1" id="KW-0732">Signal</keyword>
<feature type="signal peptide" evidence="1">
    <location>
        <begin position="1"/>
        <end position="21"/>
    </location>
</feature>
<keyword evidence="3" id="KW-1185">Reference proteome</keyword>
<evidence type="ECO:0008006" key="4">
    <source>
        <dbReference type="Google" id="ProtNLM"/>
    </source>
</evidence>
<name>A0A834IEK5_RHYFE</name>
<feature type="chain" id="PRO_5032390398" description="Protein quiver" evidence="1">
    <location>
        <begin position="22"/>
        <end position="128"/>
    </location>
</feature>
<dbReference type="AlphaFoldDB" id="A0A834IEK5"/>